<gene>
    <name evidence="1" type="ORF">LCGC14_0417800</name>
</gene>
<name>A0A0F9SXP2_9ZZZZ</name>
<dbReference type="EMBL" id="LAZR01000377">
    <property type="protein sequence ID" value="KKN71714.1"/>
    <property type="molecule type" value="Genomic_DNA"/>
</dbReference>
<evidence type="ECO:0000313" key="1">
    <source>
        <dbReference type="EMBL" id="KKN71714.1"/>
    </source>
</evidence>
<protein>
    <submittedName>
        <fullName evidence="1">Uncharacterized protein</fullName>
    </submittedName>
</protein>
<reference evidence="1" key="1">
    <citation type="journal article" date="2015" name="Nature">
        <title>Complex archaea that bridge the gap between prokaryotes and eukaryotes.</title>
        <authorList>
            <person name="Spang A."/>
            <person name="Saw J.H."/>
            <person name="Jorgensen S.L."/>
            <person name="Zaremba-Niedzwiedzka K."/>
            <person name="Martijn J."/>
            <person name="Lind A.E."/>
            <person name="van Eijk R."/>
            <person name="Schleper C."/>
            <person name="Guy L."/>
            <person name="Ettema T.J."/>
        </authorList>
    </citation>
    <scope>NUCLEOTIDE SEQUENCE</scope>
</reference>
<proteinExistence type="predicted"/>
<dbReference type="AlphaFoldDB" id="A0A0F9SXP2"/>
<sequence length="54" mass="6202">MTDQVHKRIIRLHDSIPAVTASDGRIRAELRRIALLLKPVEDDSWKDRTGIPLK</sequence>
<organism evidence="1">
    <name type="scientific">marine sediment metagenome</name>
    <dbReference type="NCBI Taxonomy" id="412755"/>
    <lineage>
        <taxon>unclassified sequences</taxon>
        <taxon>metagenomes</taxon>
        <taxon>ecological metagenomes</taxon>
    </lineage>
</organism>
<comment type="caution">
    <text evidence="1">The sequence shown here is derived from an EMBL/GenBank/DDBJ whole genome shotgun (WGS) entry which is preliminary data.</text>
</comment>
<accession>A0A0F9SXP2</accession>